<keyword evidence="1" id="KW-1133">Transmembrane helix</keyword>
<gene>
    <name evidence="2" type="ORF">RGB73_04155</name>
</gene>
<proteinExistence type="predicted"/>
<dbReference type="RefSeq" id="WP_310769399.1">
    <property type="nucleotide sequence ID" value="NZ_CP134050.1"/>
</dbReference>
<name>A0ABY9T6Q0_BREBE</name>
<organism evidence="2 3">
    <name type="scientific">Brevibacillus brevis</name>
    <name type="common">Bacillus brevis</name>
    <dbReference type="NCBI Taxonomy" id="1393"/>
    <lineage>
        <taxon>Bacteria</taxon>
        <taxon>Bacillati</taxon>
        <taxon>Bacillota</taxon>
        <taxon>Bacilli</taxon>
        <taxon>Bacillales</taxon>
        <taxon>Paenibacillaceae</taxon>
        <taxon>Brevibacillus</taxon>
    </lineage>
</organism>
<dbReference type="Proteomes" id="UP001256827">
    <property type="component" value="Chromosome"/>
</dbReference>
<evidence type="ECO:0000313" key="3">
    <source>
        <dbReference type="Proteomes" id="UP001256827"/>
    </source>
</evidence>
<feature type="transmembrane region" description="Helical" evidence="1">
    <location>
        <begin position="12"/>
        <end position="33"/>
    </location>
</feature>
<dbReference type="EMBL" id="CP134050">
    <property type="protein sequence ID" value="WNC15542.1"/>
    <property type="molecule type" value="Genomic_DNA"/>
</dbReference>
<accession>A0ABY9T6Q0</accession>
<evidence type="ECO:0000256" key="1">
    <source>
        <dbReference type="SAM" id="Phobius"/>
    </source>
</evidence>
<keyword evidence="3" id="KW-1185">Reference proteome</keyword>
<keyword evidence="1" id="KW-0812">Transmembrane</keyword>
<sequence>MSKQERNWRRFWTFMLIYFYALITPATIVSAIYTEDFPLSLVILAIGLPFMRKNHLAALRRKHA</sequence>
<evidence type="ECO:0000313" key="2">
    <source>
        <dbReference type="EMBL" id="WNC15542.1"/>
    </source>
</evidence>
<keyword evidence="1" id="KW-0472">Membrane</keyword>
<protein>
    <submittedName>
        <fullName evidence="2">Uncharacterized protein</fullName>
    </submittedName>
</protein>
<reference evidence="2 3" key="1">
    <citation type="submission" date="2023-09" db="EMBL/GenBank/DDBJ databases">
        <title>Complete Genome and Methylome dissection of Bacillus brevis NEB573 original source of BbsI restriction endonuclease.</title>
        <authorList>
            <person name="Fomenkov A."/>
            <person name="Roberts R.D."/>
        </authorList>
    </citation>
    <scope>NUCLEOTIDE SEQUENCE [LARGE SCALE GENOMIC DNA]</scope>
    <source>
        <strain evidence="2 3">NEB573</strain>
    </source>
</reference>